<dbReference type="OrthoDB" id="4181857at2"/>
<reference evidence="12" key="1">
    <citation type="submission" date="2016-10" db="EMBL/GenBank/DDBJ databases">
        <authorList>
            <person name="Varghese N."/>
            <person name="Submissions S."/>
        </authorList>
    </citation>
    <scope>NUCLEOTIDE SEQUENCE [LARGE SCALE GENOMIC DNA]</scope>
    <source>
        <strain evidence="12">IBRC-M 10655</strain>
    </source>
</reference>
<evidence type="ECO:0000256" key="9">
    <source>
        <dbReference type="SAM" id="SignalP"/>
    </source>
</evidence>
<keyword evidence="12" id="KW-1185">Reference proteome</keyword>
<feature type="chain" id="PRO_5011650116" description="phospholipase C" evidence="9">
    <location>
        <begin position="29"/>
        <end position="851"/>
    </location>
</feature>
<keyword evidence="4" id="KW-0964">Secreted</keyword>
<dbReference type="InterPro" id="IPR017850">
    <property type="entry name" value="Alkaline_phosphatase_core_sf"/>
</dbReference>
<dbReference type="GO" id="GO:0016042">
    <property type="term" value="P:lipid catabolic process"/>
    <property type="evidence" value="ECO:0007669"/>
    <property type="project" value="InterPro"/>
</dbReference>
<dbReference type="EC" id="3.1.4.3" evidence="3"/>
<dbReference type="PANTHER" id="PTHR31956">
    <property type="entry name" value="NON-SPECIFIC PHOSPHOLIPASE C4-RELATED"/>
    <property type="match status" value="1"/>
</dbReference>
<comment type="catalytic activity">
    <reaction evidence="7">
        <text>a 1,2-diacyl-sn-glycero-3-phosphocholine + H2O = phosphocholine + a 1,2-diacyl-sn-glycerol + H(+)</text>
        <dbReference type="Rhea" id="RHEA:10604"/>
        <dbReference type="ChEBI" id="CHEBI:15377"/>
        <dbReference type="ChEBI" id="CHEBI:15378"/>
        <dbReference type="ChEBI" id="CHEBI:17815"/>
        <dbReference type="ChEBI" id="CHEBI:57643"/>
        <dbReference type="ChEBI" id="CHEBI:295975"/>
        <dbReference type="EC" id="3.1.4.3"/>
    </reaction>
    <physiologicalReaction direction="left-to-right" evidence="7">
        <dbReference type="Rhea" id="RHEA:10605"/>
    </physiologicalReaction>
</comment>
<dbReference type="GO" id="GO:0034480">
    <property type="term" value="F:phosphatidylcholine phospholipase C activity"/>
    <property type="evidence" value="ECO:0007669"/>
    <property type="project" value="UniProtKB-EC"/>
</dbReference>
<organism evidence="11 12">
    <name type="scientific">Actinokineospora alba</name>
    <dbReference type="NCBI Taxonomy" id="504798"/>
    <lineage>
        <taxon>Bacteria</taxon>
        <taxon>Bacillati</taxon>
        <taxon>Actinomycetota</taxon>
        <taxon>Actinomycetes</taxon>
        <taxon>Pseudonocardiales</taxon>
        <taxon>Pseudonocardiaceae</taxon>
        <taxon>Actinokineospora</taxon>
    </lineage>
</organism>
<dbReference type="Pfam" id="PF04185">
    <property type="entry name" value="Phosphoesterase"/>
    <property type="match status" value="1"/>
</dbReference>
<feature type="domain" description="F5/8 type C" evidence="10">
    <location>
        <begin position="700"/>
        <end position="849"/>
    </location>
</feature>
<evidence type="ECO:0000259" key="10">
    <source>
        <dbReference type="PROSITE" id="PS50022"/>
    </source>
</evidence>
<gene>
    <name evidence="11" type="ORF">SAMN05192558_107162</name>
</gene>
<dbReference type="Gene3D" id="2.60.120.260">
    <property type="entry name" value="Galactose-binding domain-like"/>
    <property type="match status" value="1"/>
</dbReference>
<dbReference type="Pfam" id="PF05506">
    <property type="entry name" value="PLipase_C_C"/>
    <property type="match status" value="2"/>
</dbReference>
<dbReference type="InterPro" id="IPR000421">
    <property type="entry name" value="FA58C"/>
</dbReference>
<evidence type="ECO:0000256" key="7">
    <source>
        <dbReference type="ARBA" id="ARBA00048421"/>
    </source>
</evidence>
<keyword evidence="6" id="KW-0843">Virulence</keyword>
<evidence type="ECO:0000313" key="11">
    <source>
        <dbReference type="EMBL" id="SDP21184.1"/>
    </source>
</evidence>
<evidence type="ECO:0000256" key="2">
    <source>
        <dbReference type="ARBA" id="ARBA00009717"/>
    </source>
</evidence>
<evidence type="ECO:0000256" key="4">
    <source>
        <dbReference type="ARBA" id="ARBA00022512"/>
    </source>
</evidence>
<proteinExistence type="inferred from homology"/>
<evidence type="ECO:0000256" key="6">
    <source>
        <dbReference type="ARBA" id="ARBA00023026"/>
    </source>
</evidence>
<evidence type="ECO:0000256" key="5">
    <source>
        <dbReference type="ARBA" id="ARBA00022801"/>
    </source>
</evidence>
<dbReference type="InterPro" id="IPR017767">
    <property type="entry name" value="PC-PLC"/>
</dbReference>
<evidence type="ECO:0000256" key="1">
    <source>
        <dbReference type="ARBA" id="ARBA00004191"/>
    </source>
</evidence>
<keyword evidence="4" id="KW-0134">Cell wall</keyword>
<dbReference type="RefSeq" id="WP_091377524.1">
    <property type="nucleotide sequence ID" value="NZ_FNDV01000004.1"/>
</dbReference>
<dbReference type="InterPro" id="IPR007312">
    <property type="entry name" value="Phosphoesterase"/>
</dbReference>
<keyword evidence="5" id="KW-0378">Hydrolase</keyword>
<dbReference type="PROSITE" id="PS51318">
    <property type="entry name" value="TAT"/>
    <property type="match status" value="1"/>
</dbReference>
<comment type="subcellular location">
    <subcellularLocation>
        <location evidence="1">Secreted</location>
        <location evidence="1">Cell wall</location>
    </subcellularLocation>
</comment>
<feature type="region of interest" description="Disordered" evidence="8">
    <location>
        <begin position="483"/>
        <end position="504"/>
    </location>
</feature>
<comment type="similarity">
    <text evidence="2">Belongs to the bacterial phospholipase C family.</text>
</comment>
<evidence type="ECO:0000256" key="3">
    <source>
        <dbReference type="ARBA" id="ARBA00012018"/>
    </source>
</evidence>
<dbReference type="InterPro" id="IPR008979">
    <property type="entry name" value="Galactose-bd-like_sf"/>
</dbReference>
<sequence>MDRRSFLGLGAGAAAFSLLPLSVRTAMAAAAPTGGLELIEHVVILMQENRSFDHYYGSLRGIRGFNDPNALTLSTGRSVFHQPAAVTTDLKVGHPNGYVLPYAVSDYHMAGTPHNWSDGHAAWNKGRNDAWVPHKQTNTMSGYRREHLPFYYALSEAFTICDAYHCSEMGPTNPNRNHLFSGMIGYEPGSTTRATGNAPYGNANHTGYTWTTYAERLRTAGISWRVYQEWDNFTDNSLEYFKTFVDVALKALAKTGYKKVEAFYDALRAASSTTQNTMLAQLAEGVATLTPTERALYDGALRRERSGGLLAAFKADVDRGTLPKVSWLVPNTAESEHSTNGPANGAVLTSKLLDVLASNQTMWNKTVFILNYDENDGFFDHMPAPAPPVVGDGSDGKSTVAFADEIALGAPIGLGARVPLLVVSPWSRGGYVCSEVFDHTSVLKFLERITGVAEPNITPWRRAVCGDLTSTLDLNTAVPTYPTLPVPAPSSGPRGTFRTPPSTQAFPLQEPGVRPARPLPYNLAVNSTVTAGSVAFAFVNNGTAGAHFSVYANRFRTDGPWRYTVEAGKSLSDSFTAGTPTGAYDLTAYGPNGFVRRFAGNRVTATSAGKANPEVTLRYAPAEGRVYLRMTNTGSAACVVKVVAGNRSGGPWTYPVAVNAVVEDFFSVAGTDYWYDLTATADTTDGFLRRFAGHVETGTASKSDPVMGSGRLSTVVSYVSSEETAGENGAARNAVDGTTSTIWHTRWSASPAQPPHEIRLDIGSARTVTGLTYVPRQDGGANGRFGGYEVELSTDGTVWSKVTSGSFPDDATTKTVRFWPTSARYVRVRVLSEAGGRGPWASAAELFPLGY</sequence>
<accession>A0A1H0QV89</accession>
<evidence type="ECO:0000313" key="12">
    <source>
        <dbReference type="Proteomes" id="UP000199651"/>
    </source>
</evidence>
<dbReference type="SMART" id="SM00231">
    <property type="entry name" value="FA58C"/>
    <property type="match status" value="1"/>
</dbReference>
<dbReference type="AlphaFoldDB" id="A0A1H0QV89"/>
<dbReference type="PANTHER" id="PTHR31956:SF1">
    <property type="entry name" value="NON-SPECIFIC PHOSPHOLIPASE C1"/>
    <property type="match status" value="1"/>
</dbReference>
<dbReference type="STRING" id="504798.SAMN05421871_104161"/>
<dbReference type="NCBIfam" id="TIGR03396">
    <property type="entry name" value="PC_PLC"/>
    <property type="match status" value="1"/>
</dbReference>
<dbReference type="InterPro" id="IPR006311">
    <property type="entry name" value="TAT_signal"/>
</dbReference>
<dbReference type="Proteomes" id="UP000199651">
    <property type="component" value="Unassembled WGS sequence"/>
</dbReference>
<keyword evidence="9" id="KW-0732">Signal</keyword>
<dbReference type="InterPro" id="IPR008475">
    <property type="entry name" value="PLipase_C_C"/>
</dbReference>
<protein>
    <recommendedName>
        <fullName evidence="3">phospholipase C</fullName>
        <ecNumber evidence="3">3.1.4.3</ecNumber>
    </recommendedName>
</protein>
<feature type="signal peptide" evidence="9">
    <location>
        <begin position="1"/>
        <end position="28"/>
    </location>
</feature>
<dbReference type="Pfam" id="PF00754">
    <property type="entry name" value="F5_F8_type_C"/>
    <property type="match status" value="1"/>
</dbReference>
<dbReference type="EMBL" id="FNJB01000007">
    <property type="protein sequence ID" value="SDP21184.1"/>
    <property type="molecule type" value="Genomic_DNA"/>
</dbReference>
<evidence type="ECO:0000256" key="8">
    <source>
        <dbReference type="SAM" id="MobiDB-lite"/>
    </source>
</evidence>
<dbReference type="SUPFAM" id="SSF49785">
    <property type="entry name" value="Galactose-binding domain-like"/>
    <property type="match status" value="1"/>
</dbReference>
<name>A0A1H0QV89_9PSEU</name>
<dbReference type="Gene3D" id="3.40.720.10">
    <property type="entry name" value="Alkaline Phosphatase, subunit A"/>
    <property type="match status" value="1"/>
</dbReference>
<dbReference type="PROSITE" id="PS50022">
    <property type="entry name" value="FA58C_3"/>
    <property type="match status" value="1"/>
</dbReference>